<dbReference type="OrthoDB" id="7362591at2"/>
<dbReference type="RefSeq" id="WP_142534143.1">
    <property type="nucleotide sequence ID" value="NZ_FXTB01000008.1"/>
</dbReference>
<reference evidence="1 2" key="1">
    <citation type="submission" date="2017-05" db="EMBL/GenBank/DDBJ databases">
        <authorList>
            <person name="Varghese N."/>
            <person name="Submissions S."/>
        </authorList>
    </citation>
    <scope>NUCLEOTIDE SEQUENCE [LARGE SCALE GENOMIC DNA]</scope>
    <source>
        <strain evidence="1 2">DSM 27040</strain>
    </source>
</reference>
<sequence>MANGSNKKNAIVSMLEDLTHLQIDTIIKKGMTAANPPDRVEELLFRLHARYVCKVKDIIKDNDFEGFTFVLGDCICFSNLLDTLSKLQDYMNENDLWMEDTDYMVFLRMLSFCQFIASLSRSEAYKIKENPEKTALTVELSNYNKFTLKGPVAPKELANLKRSFDLGIEKIVMQTRMGIDGDIVSRIEEGFANKPRQLIIDIHDKHTKLSIDYWNSLISTAVKIVGEIFERKA</sequence>
<dbReference type="EMBL" id="FXTB01000008">
    <property type="protein sequence ID" value="SMO81243.1"/>
    <property type="molecule type" value="Genomic_DNA"/>
</dbReference>
<accession>A0A521EBG3</accession>
<dbReference type="Proteomes" id="UP000319040">
    <property type="component" value="Unassembled WGS sequence"/>
</dbReference>
<proteinExistence type="predicted"/>
<evidence type="ECO:0000313" key="2">
    <source>
        <dbReference type="Proteomes" id="UP000319040"/>
    </source>
</evidence>
<keyword evidence="2" id="KW-1185">Reference proteome</keyword>
<evidence type="ECO:0000313" key="1">
    <source>
        <dbReference type="EMBL" id="SMO81243.1"/>
    </source>
</evidence>
<name>A0A521EBG3_SACCC</name>
<organism evidence="1 2">
    <name type="scientific">Saccharicrinis carchari</name>
    <dbReference type="NCBI Taxonomy" id="1168039"/>
    <lineage>
        <taxon>Bacteria</taxon>
        <taxon>Pseudomonadati</taxon>
        <taxon>Bacteroidota</taxon>
        <taxon>Bacteroidia</taxon>
        <taxon>Marinilabiliales</taxon>
        <taxon>Marinilabiliaceae</taxon>
        <taxon>Saccharicrinis</taxon>
    </lineage>
</organism>
<protein>
    <submittedName>
        <fullName evidence="1">Uncharacterized protein</fullName>
    </submittedName>
</protein>
<dbReference type="AlphaFoldDB" id="A0A521EBG3"/>
<gene>
    <name evidence="1" type="ORF">SAMN06265379_10892</name>
</gene>